<name>A0A1R4KBF9_9ACTN</name>
<evidence type="ECO:0000256" key="1">
    <source>
        <dbReference type="SAM" id="MobiDB-lite"/>
    </source>
</evidence>
<dbReference type="AlphaFoldDB" id="A0A1R4KBF9"/>
<dbReference type="STRING" id="1255658.FM114_12905"/>
<sequence>MWGCHRMVTSRWGADTVRVGAAPPQLPEFGPLGARGVSSSS</sequence>
<organism evidence="2 3">
    <name type="scientific">Luteococcus japonicus LSP_Lj1</name>
    <dbReference type="NCBI Taxonomy" id="1255658"/>
    <lineage>
        <taxon>Bacteria</taxon>
        <taxon>Bacillati</taxon>
        <taxon>Actinomycetota</taxon>
        <taxon>Actinomycetes</taxon>
        <taxon>Propionibacteriales</taxon>
        <taxon>Propionibacteriaceae</taxon>
        <taxon>Luteococcus</taxon>
    </lineage>
</organism>
<evidence type="ECO:0000313" key="2">
    <source>
        <dbReference type="EMBL" id="SJN41627.1"/>
    </source>
</evidence>
<reference evidence="2 3" key="1">
    <citation type="submission" date="2017-02" db="EMBL/GenBank/DDBJ databases">
        <authorList>
            <person name="Peterson S.W."/>
        </authorList>
    </citation>
    <scope>NUCLEOTIDE SEQUENCE [LARGE SCALE GENOMIC DNA]</scope>
    <source>
        <strain evidence="2 3">LSP_Lj1</strain>
    </source>
</reference>
<feature type="region of interest" description="Disordered" evidence="1">
    <location>
        <begin position="22"/>
        <end position="41"/>
    </location>
</feature>
<keyword evidence="3" id="KW-1185">Reference proteome</keyword>
<accession>A0A1R4KBF9</accession>
<dbReference type="Proteomes" id="UP000188342">
    <property type="component" value="Unassembled WGS sequence"/>
</dbReference>
<evidence type="ECO:0000313" key="3">
    <source>
        <dbReference type="Proteomes" id="UP000188342"/>
    </source>
</evidence>
<protein>
    <submittedName>
        <fullName evidence="2">Uncharacterized protein</fullName>
    </submittedName>
</protein>
<gene>
    <name evidence="2" type="ORF">FM114_12905</name>
</gene>
<proteinExistence type="predicted"/>
<dbReference type="EMBL" id="FUKQ01000047">
    <property type="protein sequence ID" value="SJN41627.1"/>
    <property type="molecule type" value="Genomic_DNA"/>
</dbReference>